<dbReference type="GO" id="GO:0043516">
    <property type="term" value="P:regulation of DNA damage response, signal transduction by p53 class mediator"/>
    <property type="evidence" value="ECO:0007669"/>
    <property type="project" value="TreeGrafter"/>
</dbReference>
<evidence type="ECO:0000313" key="2">
    <source>
        <dbReference type="EMBL" id="KAK2834588.1"/>
    </source>
</evidence>
<dbReference type="SMART" id="SM00317">
    <property type="entry name" value="SET"/>
    <property type="match status" value="1"/>
</dbReference>
<name>A0AA88MBT8_TACVA</name>
<dbReference type="PANTHER" id="PTHR46167">
    <property type="entry name" value="N-LYSINE METHYLTRANSFERASE KMT5A"/>
    <property type="match status" value="1"/>
</dbReference>
<dbReference type="InterPro" id="IPR051760">
    <property type="entry name" value="KMT5A"/>
</dbReference>
<reference evidence="2" key="1">
    <citation type="submission" date="2023-08" db="EMBL/GenBank/DDBJ databases">
        <title>Pelteobagrus vachellii genome.</title>
        <authorList>
            <person name="Liu H."/>
        </authorList>
    </citation>
    <scope>NUCLEOTIDE SEQUENCE</scope>
    <source>
        <strain evidence="2">PRFRI_2022a</strain>
        <tissue evidence="2">Muscle</tissue>
    </source>
</reference>
<keyword evidence="3" id="KW-1185">Reference proteome</keyword>
<dbReference type="InterPro" id="IPR046341">
    <property type="entry name" value="SET_dom_sf"/>
</dbReference>
<dbReference type="Proteomes" id="UP001187315">
    <property type="component" value="Unassembled WGS sequence"/>
</dbReference>
<evidence type="ECO:0000259" key="1">
    <source>
        <dbReference type="PROSITE" id="PS50280"/>
    </source>
</evidence>
<proteinExistence type="predicted"/>
<dbReference type="InterPro" id="IPR001214">
    <property type="entry name" value="SET_dom"/>
</dbReference>
<comment type="caution">
    <text evidence="2">The sequence shown here is derived from an EMBL/GenBank/DDBJ whole genome shotgun (WGS) entry which is preliminary data.</text>
</comment>
<dbReference type="GO" id="GO:0006357">
    <property type="term" value="P:regulation of transcription by RNA polymerase II"/>
    <property type="evidence" value="ECO:0007669"/>
    <property type="project" value="TreeGrafter"/>
</dbReference>
<feature type="domain" description="SET" evidence="1">
    <location>
        <begin position="26"/>
        <end position="142"/>
    </location>
</feature>
<dbReference type="SUPFAM" id="SSF82199">
    <property type="entry name" value="SET domain"/>
    <property type="match status" value="1"/>
</dbReference>
<organism evidence="2 3">
    <name type="scientific">Tachysurus vachellii</name>
    <name type="common">Darkbarbel catfish</name>
    <name type="synonym">Pelteobagrus vachellii</name>
    <dbReference type="NCBI Taxonomy" id="175792"/>
    <lineage>
        <taxon>Eukaryota</taxon>
        <taxon>Metazoa</taxon>
        <taxon>Chordata</taxon>
        <taxon>Craniata</taxon>
        <taxon>Vertebrata</taxon>
        <taxon>Euteleostomi</taxon>
        <taxon>Actinopterygii</taxon>
        <taxon>Neopterygii</taxon>
        <taxon>Teleostei</taxon>
        <taxon>Ostariophysi</taxon>
        <taxon>Siluriformes</taxon>
        <taxon>Bagridae</taxon>
        <taxon>Tachysurus</taxon>
    </lineage>
</organism>
<dbReference type="PANTHER" id="PTHR46167:SF1">
    <property type="entry name" value="N-LYSINE METHYLTRANSFERASE KMT5A"/>
    <property type="match status" value="1"/>
</dbReference>
<dbReference type="AlphaFoldDB" id="A0AA88MBT8"/>
<evidence type="ECO:0000313" key="3">
    <source>
        <dbReference type="Proteomes" id="UP001187315"/>
    </source>
</evidence>
<accession>A0AA88MBT8</accession>
<dbReference type="GO" id="GO:0042799">
    <property type="term" value="F:histone H4K20 methyltransferase activity"/>
    <property type="evidence" value="ECO:0007669"/>
    <property type="project" value="TreeGrafter"/>
</dbReference>
<gene>
    <name evidence="2" type="ORF">Q7C36_015289</name>
</gene>
<dbReference type="GO" id="GO:0005700">
    <property type="term" value="C:polytene chromosome"/>
    <property type="evidence" value="ECO:0007669"/>
    <property type="project" value="TreeGrafter"/>
</dbReference>
<dbReference type="Gene3D" id="2.170.270.10">
    <property type="entry name" value="SET domain"/>
    <property type="match status" value="1"/>
</dbReference>
<dbReference type="Pfam" id="PF00856">
    <property type="entry name" value="SET"/>
    <property type="match status" value="1"/>
</dbReference>
<sequence>MTKMKLRKPSPKMDAAYFTAADKDNNGFDVKYINSDKGRGVFSCVHFDKGEFLLEYRGQLINNRECDQGQKLYHDSLKVFMFEFPFNGKLLWNKMVPLGDVNDGHITPNSKIKIISLEGKPHLCLFASRGIRPGEELTYNYGDSEFPWRSKLQVEQEEKEKVVYSKITKLKPEGTIKGKVWQACDPLPH</sequence>
<dbReference type="GO" id="GO:0005634">
    <property type="term" value="C:nucleus"/>
    <property type="evidence" value="ECO:0007669"/>
    <property type="project" value="TreeGrafter"/>
</dbReference>
<protein>
    <recommendedName>
        <fullName evidence="1">SET domain-containing protein</fullName>
    </recommendedName>
</protein>
<dbReference type="PROSITE" id="PS50280">
    <property type="entry name" value="SET"/>
    <property type="match status" value="1"/>
</dbReference>
<dbReference type="EMBL" id="JAVHJS010000015">
    <property type="protein sequence ID" value="KAK2834588.1"/>
    <property type="molecule type" value="Genomic_DNA"/>
</dbReference>